<dbReference type="AlphaFoldDB" id="A0A7X3MXT6"/>
<comment type="caution">
    <text evidence="1">The sequence shown here is derived from an EMBL/GenBank/DDBJ whole genome shotgun (WGS) entry which is preliminary data.</text>
</comment>
<dbReference type="EMBL" id="WURB01000071">
    <property type="protein sequence ID" value="MXQ14920.1"/>
    <property type="molecule type" value="Genomic_DNA"/>
</dbReference>
<evidence type="ECO:0000313" key="2">
    <source>
        <dbReference type="Proteomes" id="UP000436483"/>
    </source>
</evidence>
<dbReference type="RefSeq" id="WP_160888619.1">
    <property type="nucleotide sequence ID" value="NZ_WURB01000071.1"/>
</dbReference>
<protein>
    <submittedName>
        <fullName evidence="1">Uncharacterized protein</fullName>
    </submittedName>
</protein>
<keyword evidence="2" id="KW-1185">Reference proteome</keyword>
<reference evidence="1 2" key="2">
    <citation type="submission" date="2020-01" db="EMBL/GenBank/DDBJ databases">
        <title>Microvirga sp. nov., an arsenate reduction bacterium isolated from Tibet hotspring sediments.</title>
        <authorList>
            <person name="Xian W.-D."/>
            <person name="Li W.-J."/>
        </authorList>
    </citation>
    <scope>NUCLEOTIDE SEQUENCE [LARGE SCALE GENOMIC DNA]</scope>
    <source>
        <strain evidence="1 2">KCTC 23863</strain>
    </source>
</reference>
<dbReference type="Proteomes" id="UP000436483">
    <property type="component" value="Unassembled WGS sequence"/>
</dbReference>
<evidence type="ECO:0000313" key="1">
    <source>
        <dbReference type="EMBL" id="MXQ14920.1"/>
    </source>
</evidence>
<name>A0A7X3MXT6_9HYPH</name>
<sequence>MDTIDICRYASGIRQRIGLSNHVNLLTDRSSIPAAHGQHKDGTIVRLLQRSINPRQKQVNRELDRLNSMEGLPG</sequence>
<gene>
    <name evidence="1" type="ORF">GR328_26500</name>
</gene>
<accession>A0A7X3MXT6</accession>
<proteinExistence type="predicted"/>
<organism evidence="1 2">
    <name type="scientific">Microvirga makkahensis</name>
    <dbReference type="NCBI Taxonomy" id="1128670"/>
    <lineage>
        <taxon>Bacteria</taxon>
        <taxon>Pseudomonadati</taxon>
        <taxon>Pseudomonadota</taxon>
        <taxon>Alphaproteobacteria</taxon>
        <taxon>Hyphomicrobiales</taxon>
        <taxon>Methylobacteriaceae</taxon>
        <taxon>Microvirga</taxon>
    </lineage>
</organism>
<reference evidence="1 2" key="1">
    <citation type="submission" date="2019-12" db="EMBL/GenBank/DDBJ databases">
        <authorList>
            <person name="Yuan C.-G."/>
        </authorList>
    </citation>
    <scope>NUCLEOTIDE SEQUENCE [LARGE SCALE GENOMIC DNA]</scope>
    <source>
        <strain evidence="1 2">KCTC 23863</strain>
    </source>
</reference>